<evidence type="ECO:0000313" key="1">
    <source>
        <dbReference type="Proteomes" id="UP000095282"/>
    </source>
</evidence>
<dbReference type="AlphaFoldDB" id="A0A1I7UUY9"/>
<proteinExistence type="predicted"/>
<dbReference type="InterPro" id="IPR052797">
    <property type="entry name" value="RegFact_GeneExpr_CellDeath"/>
</dbReference>
<dbReference type="WBParaSite" id="Csp11.Scaffold630.g19607.t2">
    <property type="protein sequence ID" value="Csp11.Scaffold630.g19607.t2"/>
    <property type="gene ID" value="Csp11.Scaffold630.g19607"/>
</dbReference>
<name>A0A1I7UUY9_9PELO</name>
<sequence>MSFPSPIQVRCPLCPTDIPIQNPEELCGHMAEIHSIPTTMQSKSFESFAHFQIWLSNIEDSRCDGGYLGSSQGPTYEDEYYLLCRRRPSATSKRRRMSDDSAGGHELNSIVACTAFVHVFETMDGRVTVRYCLDHCGHPTEETTRDEQRKVRTRSNLKRSSPCATFEYCDESCDCEHSSSSMASSPTSSVDFEDEDQSNNNYKLQDSYTVSNLNAIINQRLDSTADRLRTLTKVLQELAVDIRNTDLNKHQQMATKKSSSI</sequence>
<reference evidence="2" key="1">
    <citation type="submission" date="2016-11" db="UniProtKB">
        <authorList>
            <consortium name="WormBaseParasite"/>
        </authorList>
    </citation>
    <scope>IDENTIFICATION</scope>
</reference>
<accession>A0A1I7UUY9</accession>
<dbReference type="STRING" id="1561998.A0A1I7UUY9"/>
<organism evidence="1 2">
    <name type="scientific">Caenorhabditis tropicalis</name>
    <dbReference type="NCBI Taxonomy" id="1561998"/>
    <lineage>
        <taxon>Eukaryota</taxon>
        <taxon>Metazoa</taxon>
        <taxon>Ecdysozoa</taxon>
        <taxon>Nematoda</taxon>
        <taxon>Chromadorea</taxon>
        <taxon>Rhabditida</taxon>
        <taxon>Rhabditina</taxon>
        <taxon>Rhabditomorpha</taxon>
        <taxon>Rhabditoidea</taxon>
        <taxon>Rhabditidae</taxon>
        <taxon>Peloderinae</taxon>
        <taxon>Caenorhabditis</taxon>
    </lineage>
</organism>
<evidence type="ECO:0000313" key="2">
    <source>
        <dbReference type="WBParaSite" id="Csp11.Scaffold630.g19607.t2"/>
    </source>
</evidence>
<dbReference type="PANTHER" id="PTHR33936:SF1">
    <property type="entry name" value="PROTEIN CBG06911"/>
    <property type="match status" value="1"/>
</dbReference>
<dbReference type="Proteomes" id="UP000095282">
    <property type="component" value="Unplaced"/>
</dbReference>
<dbReference type="PANTHER" id="PTHR33936">
    <property type="entry name" value="PROTEIN CBG17840"/>
    <property type="match status" value="1"/>
</dbReference>
<keyword evidence="1" id="KW-1185">Reference proteome</keyword>
<protein>
    <submittedName>
        <fullName evidence="2">C2H2-type domain-containing protein</fullName>
    </submittedName>
</protein>